<organism evidence="3 4">
    <name type="scientific">Lasius platythorax</name>
    <dbReference type="NCBI Taxonomy" id="488582"/>
    <lineage>
        <taxon>Eukaryota</taxon>
        <taxon>Metazoa</taxon>
        <taxon>Ecdysozoa</taxon>
        <taxon>Arthropoda</taxon>
        <taxon>Hexapoda</taxon>
        <taxon>Insecta</taxon>
        <taxon>Pterygota</taxon>
        <taxon>Neoptera</taxon>
        <taxon>Endopterygota</taxon>
        <taxon>Hymenoptera</taxon>
        <taxon>Apocrita</taxon>
        <taxon>Aculeata</taxon>
        <taxon>Formicoidea</taxon>
        <taxon>Formicidae</taxon>
        <taxon>Formicinae</taxon>
        <taxon>Lasius</taxon>
        <taxon>Lasius</taxon>
    </lineage>
</organism>
<dbReference type="InterPro" id="IPR002492">
    <property type="entry name" value="Transposase_Tc1-like"/>
</dbReference>
<proteinExistence type="predicted"/>
<protein>
    <recommendedName>
        <fullName evidence="2">Transposase Tc1-like domain-containing protein</fullName>
    </recommendedName>
</protein>
<feature type="domain" description="Transposase Tc1-like" evidence="2">
    <location>
        <begin position="68"/>
        <end position="132"/>
    </location>
</feature>
<dbReference type="EMBL" id="OZ034824">
    <property type="protein sequence ID" value="CAL1674063.1"/>
    <property type="molecule type" value="Genomic_DNA"/>
</dbReference>
<keyword evidence="4" id="KW-1185">Reference proteome</keyword>
<evidence type="ECO:0000259" key="2">
    <source>
        <dbReference type="Pfam" id="PF01498"/>
    </source>
</evidence>
<dbReference type="GO" id="GO:0003677">
    <property type="term" value="F:DNA binding"/>
    <property type="evidence" value="ECO:0007669"/>
    <property type="project" value="InterPro"/>
</dbReference>
<dbReference type="GO" id="GO:0015074">
    <property type="term" value="P:DNA integration"/>
    <property type="evidence" value="ECO:0007669"/>
    <property type="project" value="InterPro"/>
</dbReference>
<gene>
    <name evidence="3" type="ORF">LPLAT_LOCUS824</name>
</gene>
<dbReference type="GO" id="GO:0005634">
    <property type="term" value="C:nucleus"/>
    <property type="evidence" value="ECO:0007669"/>
    <property type="project" value="UniProtKB-SubCell"/>
</dbReference>
<dbReference type="GO" id="GO:0006313">
    <property type="term" value="P:DNA transposition"/>
    <property type="evidence" value="ECO:0007669"/>
    <property type="project" value="InterPro"/>
</dbReference>
<name>A0AAV2N2D6_9HYME</name>
<dbReference type="InterPro" id="IPR009057">
    <property type="entry name" value="Homeodomain-like_sf"/>
</dbReference>
<evidence type="ECO:0000256" key="1">
    <source>
        <dbReference type="ARBA" id="ARBA00004123"/>
    </source>
</evidence>
<dbReference type="Pfam" id="PF01498">
    <property type="entry name" value="HTH_Tnp_Tc3_2"/>
    <property type="match status" value="1"/>
</dbReference>
<comment type="subcellular location">
    <subcellularLocation>
        <location evidence="1">Nucleus</location>
    </subcellularLocation>
</comment>
<sequence length="175" mass="20171">MARNTQIQIHERVIKFSEEAKSAREIASLLSIGKSTLNDIIVKYRSGYGLKDRPRSERPRKTSKKLDRIIKCKSTADVKKTAVEIARELKDENLANVSRSTVTRRLHDVGLFGRIGIKKPLISKKNKKTRLQLEEVYSYTVLYSRNLVPNVISRTNRTSYMLSTITSKKIKFRFV</sequence>
<dbReference type="SUPFAM" id="SSF46689">
    <property type="entry name" value="Homeodomain-like"/>
    <property type="match status" value="1"/>
</dbReference>
<accession>A0AAV2N2D6</accession>
<reference evidence="3 4" key="1">
    <citation type="submission" date="2024-04" db="EMBL/GenBank/DDBJ databases">
        <authorList>
            <consortium name="Molecular Ecology Group"/>
        </authorList>
    </citation>
    <scope>NUCLEOTIDE SEQUENCE [LARGE SCALE GENOMIC DNA]</scope>
</reference>
<dbReference type="Proteomes" id="UP001497644">
    <property type="component" value="Chromosome 1"/>
</dbReference>
<evidence type="ECO:0000313" key="4">
    <source>
        <dbReference type="Proteomes" id="UP001497644"/>
    </source>
</evidence>
<dbReference type="AlphaFoldDB" id="A0AAV2N2D6"/>
<evidence type="ECO:0000313" key="3">
    <source>
        <dbReference type="EMBL" id="CAL1674063.1"/>
    </source>
</evidence>